<comment type="caution">
    <text evidence="3">The sequence shown here is derived from an EMBL/GenBank/DDBJ whole genome shotgun (WGS) entry which is preliminary data.</text>
</comment>
<dbReference type="PANTHER" id="PTHR33946">
    <property type="match status" value="1"/>
</dbReference>
<evidence type="ECO:0000256" key="1">
    <source>
        <dbReference type="SAM" id="Phobius"/>
    </source>
</evidence>
<evidence type="ECO:0000313" key="3">
    <source>
        <dbReference type="EMBL" id="CAG5186349.1"/>
    </source>
</evidence>
<dbReference type="Gene3D" id="3.50.4.10">
    <property type="entry name" value="Hepatocyte Growth Factor"/>
    <property type="match status" value="2"/>
</dbReference>
<keyword evidence="1" id="KW-1133">Transmembrane helix</keyword>
<evidence type="ECO:0000313" key="4">
    <source>
        <dbReference type="Proteomes" id="UP000676310"/>
    </source>
</evidence>
<protein>
    <recommendedName>
        <fullName evidence="2">Apple domain-containing protein</fullName>
    </recommendedName>
</protein>
<dbReference type="PANTHER" id="PTHR33946:SF4">
    <property type="entry name" value="COAGULATION FACTOR XI"/>
    <property type="match status" value="1"/>
</dbReference>
<dbReference type="RefSeq" id="XP_043175136.1">
    <property type="nucleotide sequence ID" value="XM_043319201.1"/>
</dbReference>
<feature type="domain" description="Apple" evidence="2">
    <location>
        <begin position="685"/>
        <end position="731"/>
    </location>
</feature>
<keyword evidence="1" id="KW-0472">Membrane</keyword>
<reference evidence="3" key="1">
    <citation type="submission" date="2021-05" db="EMBL/GenBank/DDBJ databases">
        <authorList>
            <person name="Stam R."/>
        </authorList>
    </citation>
    <scope>NUCLEOTIDE SEQUENCE</scope>
    <source>
        <strain evidence="3">CS162</strain>
    </source>
</reference>
<proteinExistence type="predicted"/>
<dbReference type="OrthoDB" id="160645at2759"/>
<keyword evidence="4" id="KW-1185">Reference proteome</keyword>
<dbReference type="GeneID" id="67011844"/>
<dbReference type="Proteomes" id="UP000676310">
    <property type="component" value="Unassembled WGS sequence"/>
</dbReference>
<feature type="domain" description="Apple" evidence="2">
    <location>
        <begin position="369"/>
        <end position="413"/>
    </location>
</feature>
<keyword evidence="1" id="KW-0812">Transmembrane</keyword>
<gene>
    <name evidence="3" type="ORF">ALTATR162_LOCUS11559</name>
</gene>
<accession>A0A8J2N7J8</accession>
<name>A0A8J2N7J8_9PLEO</name>
<evidence type="ECO:0000259" key="2">
    <source>
        <dbReference type="Pfam" id="PF14295"/>
    </source>
</evidence>
<feature type="domain" description="Apple" evidence="2">
    <location>
        <begin position="504"/>
        <end position="549"/>
    </location>
</feature>
<dbReference type="Pfam" id="PF14295">
    <property type="entry name" value="PAN_4"/>
    <property type="match status" value="3"/>
</dbReference>
<sequence>MSGCSLVAAGLPSLIGTATPTFSYDQAKHSFGTGDEFGIQMTYMSGTSTCYQGTRPTFTPIISNPYLLYTRTCSYVTQGVPATYTGIFCNNADLFNWVNVGAYTLDNFQFLNPFAITPRPFTATFGDQPAPTTVATTTVLVTSTTTNTAIAPIQPAATTTSFHADHHLVPNVLEHVYTIELFQPISFPDRAVIIFQLCCSDRVVIIVQLISYPDRAVLVDSGIDYHRGRRFDSYAIAKFLFQLCSSLVVFLIFSGNHNRCRRVDRFPDTELVFKLVSHPIAKFIILSISHPIIIIFFFFLRCYYYRCSRDYRYPNAGLHFDFVTLARSGQLICTHILQLDLIKLPLSCPASNGATFSTSQGDFVVECFIDRSNHDIGIAPNNPATYEQCIQACASATGCQAVSYLPNGPCYLKNGLGAPNSNSNVWGARIASVPVASSSVASISSARSSSPAVATTTVVSTTVVTASSSASFAASPAASASCPSSNGATITANGQQYLVECGSDYAGGDIPGPMSPTYPGSYERCLADCSSTAGCVAVSYVIGGPCYLKNAVSGARTNSNIIGGRLISSISTSAAFTSSATRTSSSATTSSVATFSRITSSSSMAATSSAPATSAASAPGPSTVTVTTTISNTAYQCACTPTSVFNSSSSAPAASPTGASVTCPGSNGSTFTTSCGALYAVECDADRFGNDLPNGLVYTDTYEQCLQACDTTTGCVNVSWVIGKPGACYMKGSNGAIQNNMNIIGGRKLSGCSTLKLHRKRVAVTAPKQKLKKRAGFYGPDFTFTQDRVIATSTATIRATATT</sequence>
<organism evidence="3 4">
    <name type="scientific">Alternaria atra</name>
    <dbReference type="NCBI Taxonomy" id="119953"/>
    <lineage>
        <taxon>Eukaryota</taxon>
        <taxon>Fungi</taxon>
        <taxon>Dikarya</taxon>
        <taxon>Ascomycota</taxon>
        <taxon>Pezizomycotina</taxon>
        <taxon>Dothideomycetes</taxon>
        <taxon>Pleosporomycetidae</taxon>
        <taxon>Pleosporales</taxon>
        <taxon>Pleosporineae</taxon>
        <taxon>Pleosporaceae</taxon>
        <taxon>Alternaria</taxon>
        <taxon>Alternaria sect. Ulocladioides</taxon>
    </lineage>
</organism>
<dbReference type="AlphaFoldDB" id="A0A8J2N7J8"/>
<feature type="transmembrane region" description="Helical" evidence="1">
    <location>
        <begin position="280"/>
        <end position="300"/>
    </location>
</feature>
<feature type="transmembrane region" description="Helical" evidence="1">
    <location>
        <begin position="234"/>
        <end position="253"/>
    </location>
</feature>
<dbReference type="EMBL" id="CAJRGZ010000030">
    <property type="protein sequence ID" value="CAG5186349.1"/>
    <property type="molecule type" value="Genomic_DNA"/>
</dbReference>
<dbReference type="InterPro" id="IPR003609">
    <property type="entry name" value="Pan_app"/>
</dbReference>